<evidence type="ECO:0000256" key="3">
    <source>
        <dbReference type="ARBA" id="ARBA00022723"/>
    </source>
</evidence>
<protein>
    <recommendedName>
        <fullName evidence="8 10">NH(3)-dependent NAD(+) synthetase</fullName>
        <ecNumber evidence="8 10">6.3.1.5</ecNumber>
    </recommendedName>
</protein>
<comment type="function">
    <text evidence="8">Catalyzes the ATP-dependent amidation of deamido-NAD to form NAD. Uses ammonia as a nitrogen source.</text>
</comment>
<comment type="similarity">
    <text evidence="1 8 9">Belongs to the NAD synthetase family.</text>
</comment>
<feature type="binding site" evidence="8">
    <location>
        <begin position="46"/>
        <end position="53"/>
    </location>
    <ligand>
        <name>ATP</name>
        <dbReference type="ChEBI" id="CHEBI:30616"/>
    </ligand>
</feature>
<dbReference type="GO" id="GO:0004359">
    <property type="term" value="F:glutaminase activity"/>
    <property type="evidence" value="ECO:0007669"/>
    <property type="project" value="InterPro"/>
</dbReference>
<gene>
    <name evidence="8" type="primary">nadE</name>
    <name evidence="13" type="ORF">CU103_07965</name>
</gene>
<keyword evidence="6 8" id="KW-0460">Magnesium</keyword>
<feature type="transmembrane region" description="Helical" evidence="11">
    <location>
        <begin position="34"/>
        <end position="59"/>
    </location>
</feature>
<dbReference type="GO" id="GO:0003952">
    <property type="term" value="F:NAD+ synthase (glutamine-hydrolyzing) activity"/>
    <property type="evidence" value="ECO:0007669"/>
    <property type="project" value="InterPro"/>
</dbReference>
<feature type="binding site" evidence="8">
    <location>
        <position position="214"/>
    </location>
    <ligand>
        <name>ATP</name>
        <dbReference type="ChEBI" id="CHEBI:30616"/>
    </ligand>
</feature>
<evidence type="ECO:0000256" key="10">
    <source>
        <dbReference type="RuleBase" id="RU003812"/>
    </source>
</evidence>
<feature type="binding site" evidence="8">
    <location>
        <position position="183"/>
    </location>
    <ligand>
        <name>deamido-NAD(+)</name>
        <dbReference type="ChEBI" id="CHEBI:58437"/>
        <note>ligand shared between two neighboring subunits</note>
    </ligand>
</feature>
<dbReference type="PANTHER" id="PTHR23090">
    <property type="entry name" value="NH 3 /GLUTAMINE-DEPENDENT NAD + SYNTHETASE"/>
    <property type="match status" value="1"/>
</dbReference>
<feature type="binding site" evidence="8">
    <location>
        <position position="192"/>
    </location>
    <ligand>
        <name>ATP</name>
        <dbReference type="ChEBI" id="CHEBI:30616"/>
    </ligand>
</feature>
<organism evidence="13 14">
    <name type="scientific">Phyllobacterium sophorae</name>
    <dbReference type="NCBI Taxonomy" id="1520277"/>
    <lineage>
        <taxon>Bacteria</taxon>
        <taxon>Pseudomonadati</taxon>
        <taxon>Pseudomonadota</taxon>
        <taxon>Alphaproteobacteria</taxon>
        <taxon>Hyphomicrobiales</taxon>
        <taxon>Phyllobacteriaceae</taxon>
        <taxon>Phyllobacterium</taxon>
    </lineage>
</organism>
<feature type="binding site" description="in other chain" evidence="8">
    <location>
        <begin position="263"/>
        <end position="264"/>
    </location>
    <ligand>
        <name>deamido-NAD(+)</name>
        <dbReference type="ChEBI" id="CHEBI:58437"/>
        <note>ligand shared between two neighboring subunits</note>
    </ligand>
</feature>
<evidence type="ECO:0000256" key="4">
    <source>
        <dbReference type="ARBA" id="ARBA00022741"/>
    </source>
</evidence>
<dbReference type="GO" id="GO:0008795">
    <property type="term" value="F:NAD+ synthase activity"/>
    <property type="evidence" value="ECO:0007669"/>
    <property type="project" value="UniProtKB-UniRule"/>
</dbReference>
<keyword evidence="11" id="KW-1133">Transmembrane helix</keyword>
<dbReference type="HAMAP" id="MF_00193">
    <property type="entry name" value="NadE_ammonia_dep"/>
    <property type="match status" value="1"/>
</dbReference>
<feature type="binding site" description="in other chain" evidence="8">
    <location>
        <position position="143"/>
    </location>
    <ligand>
        <name>deamido-NAD(+)</name>
        <dbReference type="ChEBI" id="CHEBI:58437"/>
        <note>ligand shared between two neighboring subunits</note>
    </ligand>
</feature>
<comment type="pathway">
    <text evidence="8">Cofactor biosynthesis; NAD(+) biosynthesis; NAD(+) from deamido-NAD(+) (ammonia route): step 1/1.</text>
</comment>
<dbReference type="InterPro" id="IPR003694">
    <property type="entry name" value="NAD_synthase"/>
</dbReference>
<dbReference type="GO" id="GO:0009435">
    <property type="term" value="P:NAD+ biosynthetic process"/>
    <property type="evidence" value="ECO:0007669"/>
    <property type="project" value="UniProtKB-UniRule"/>
</dbReference>
<name>A0A2P7BES0_9HYPH</name>
<dbReference type="GO" id="GO:0005737">
    <property type="term" value="C:cytoplasm"/>
    <property type="evidence" value="ECO:0007669"/>
    <property type="project" value="InterPro"/>
</dbReference>
<keyword evidence="14" id="KW-1185">Reference proteome</keyword>
<evidence type="ECO:0000256" key="5">
    <source>
        <dbReference type="ARBA" id="ARBA00022840"/>
    </source>
</evidence>
<keyword evidence="2 8" id="KW-0436">Ligase</keyword>
<dbReference type="InterPro" id="IPR022926">
    <property type="entry name" value="NH(3)-dep_NAD(+)_synth"/>
</dbReference>
<comment type="caution">
    <text evidence="13">The sequence shown here is derived from an EMBL/GenBank/DDBJ whole genome shotgun (WGS) entry which is preliminary data.</text>
</comment>
<dbReference type="EMBL" id="PGGM01000003">
    <property type="protein sequence ID" value="PSH64974.1"/>
    <property type="molecule type" value="Genomic_DNA"/>
</dbReference>
<evidence type="ECO:0000256" key="2">
    <source>
        <dbReference type="ARBA" id="ARBA00022598"/>
    </source>
</evidence>
<sequence length="273" mass="29795">MPNEQRQIIHTLGVSPIFEPDAEIKKRIEFLSEYLISSGLLAFVLGISGGVDSLVAGMLAQRAVMQLREDGREAQFIAVRLPYGLQADEDEAQKALLTIAPDRTLMVNIKPAVDAMMMALKSGDLVFRDGAHEDFVLGNIKARQRMIAQYAIAGAHQGLVIGTDHAAEAVMGFFTKHGDGAADILPLSGLNKRRIRAIGELLGAPRDLVFKVPTADLESITPQRPDEDAYGVTYDEIDDFLEAKPIAEIVRETIVRAFKATSHKRALPLVPAK</sequence>
<keyword evidence="3 8" id="KW-0479">Metal-binding</keyword>
<dbReference type="GO" id="GO:0046872">
    <property type="term" value="F:metal ion binding"/>
    <property type="evidence" value="ECO:0007669"/>
    <property type="project" value="UniProtKB-KW"/>
</dbReference>
<dbReference type="InterPro" id="IPR014729">
    <property type="entry name" value="Rossmann-like_a/b/a_fold"/>
</dbReference>
<evidence type="ECO:0000259" key="12">
    <source>
        <dbReference type="Pfam" id="PF02540"/>
    </source>
</evidence>
<dbReference type="Proteomes" id="UP000241764">
    <property type="component" value="Unassembled WGS sequence"/>
</dbReference>
<dbReference type="AlphaFoldDB" id="A0A2P7BES0"/>
<dbReference type="NCBIfam" id="NF001979">
    <property type="entry name" value="PRK00768.1"/>
    <property type="match status" value="1"/>
</dbReference>
<feature type="binding site" evidence="8">
    <location>
        <position position="52"/>
    </location>
    <ligand>
        <name>Mg(2+)</name>
        <dbReference type="ChEBI" id="CHEBI:18420"/>
    </ligand>
</feature>
<evidence type="ECO:0000313" key="13">
    <source>
        <dbReference type="EMBL" id="PSH64974.1"/>
    </source>
</evidence>
<evidence type="ECO:0000256" key="8">
    <source>
        <dbReference type="HAMAP-Rule" id="MF_00193"/>
    </source>
</evidence>
<feature type="binding site" evidence="8">
    <location>
        <position position="163"/>
    </location>
    <ligand>
        <name>ATP</name>
        <dbReference type="ChEBI" id="CHEBI:30616"/>
    </ligand>
</feature>
<dbReference type="GO" id="GO:0005524">
    <property type="term" value="F:ATP binding"/>
    <property type="evidence" value="ECO:0007669"/>
    <property type="project" value="UniProtKB-UniRule"/>
</dbReference>
<evidence type="ECO:0000256" key="1">
    <source>
        <dbReference type="ARBA" id="ARBA00005859"/>
    </source>
</evidence>
<evidence type="ECO:0000256" key="6">
    <source>
        <dbReference type="ARBA" id="ARBA00022842"/>
    </source>
</evidence>
<dbReference type="EC" id="6.3.1.5" evidence="8 10"/>
<evidence type="ECO:0000256" key="9">
    <source>
        <dbReference type="RuleBase" id="RU003811"/>
    </source>
</evidence>
<dbReference type="PANTHER" id="PTHR23090:SF7">
    <property type="entry name" value="NH(3)-DEPENDENT NAD(+) SYNTHETASE"/>
    <property type="match status" value="1"/>
</dbReference>
<dbReference type="InterPro" id="IPR022310">
    <property type="entry name" value="NAD/GMP_synthase"/>
</dbReference>
<evidence type="ECO:0000313" key="14">
    <source>
        <dbReference type="Proteomes" id="UP000241764"/>
    </source>
</evidence>
<comment type="subunit">
    <text evidence="8">Homodimer.</text>
</comment>
<dbReference type="UniPathway" id="UPA00253">
    <property type="reaction ID" value="UER00333"/>
</dbReference>
<dbReference type="OrthoDB" id="3266517at2"/>
<feature type="binding site" evidence="8">
    <location>
        <position position="168"/>
    </location>
    <ligand>
        <name>Mg(2+)</name>
        <dbReference type="ChEBI" id="CHEBI:18420"/>
    </ligand>
</feature>
<keyword evidence="5 8" id="KW-0067">ATP-binding</keyword>
<dbReference type="NCBIfam" id="TIGR00552">
    <property type="entry name" value="nadE"/>
    <property type="match status" value="1"/>
</dbReference>
<keyword evidence="4 8" id="KW-0547">Nucleotide-binding</keyword>
<proteinExistence type="inferred from homology"/>
<comment type="catalytic activity">
    <reaction evidence="8 10">
        <text>deamido-NAD(+) + NH4(+) + ATP = AMP + diphosphate + NAD(+) + H(+)</text>
        <dbReference type="Rhea" id="RHEA:21188"/>
        <dbReference type="ChEBI" id="CHEBI:15378"/>
        <dbReference type="ChEBI" id="CHEBI:28938"/>
        <dbReference type="ChEBI" id="CHEBI:30616"/>
        <dbReference type="ChEBI" id="CHEBI:33019"/>
        <dbReference type="ChEBI" id="CHEBI:57540"/>
        <dbReference type="ChEBI" id="CHEBI:58437"/>
        <dbReference type="ChEBI" id="CHEBI:456215"/>
        <dbReference type="EC" id="6.3.1.5"/>
    </reaction>
</comment>
<dbReference type="Gene3D" id="3.40.50.620">
    <property type="entry name" value="HUPs"/>
    <property type="match status" value="1"/>
</dbReference>
<keyword evidence="7 8" id="KW-0520">NAD</keyword>
<accession>A0A2P7BES0</accession>
<dbReference type="Pfam" id="PF02540">
    <property type="entry name" value="NAD_synthase"/>
    <property type="match status" value="1"/>
</dbReference>
<keyword evidence="11" id="KW-0472">Membrane</keyword>
<feature type="binding site" description="in other chain" evidence="8">
    <location>
        <position position="176"/>
    </location>
    <ligand>
        <name>deamido-NAD(+)</name>
        <dbReference type="ChEBI" id="CHEBI:58437"/>
        <note>ligand shared between two neighboring subunits</note>
    </ligand>
</feature>
<dbReference type="SUPFAM" id="SSF52402">
    <property type="entry name" value="Adenine nucleotide alpha hydrolases-like"/>
    <property type="match status" value="1"/>
</dbReference>
<evidence type="ECO:0000256" key="7">
    <source>
        <dbReference type="ARBA" id="ARBA00023027"/>
    </source>
</evidence>
<dbReference type="RefSeq" id="WP_106663388.1">
    <property type="nucleotide sequence ID" value="NZ_PGGM01000003.1"/>
</dbReference>
<keyword evidence="11" id="KW-0812">Transmembrane</keyword>
<reference evidence="14" key="1">
    <citation type="submission" date="2017-11" db="EMBL/GenBank/DDBJ databases">
        <authorList>
            <person name="Kuznetsova I."/>
            <person name="Sazanova A."/>
            <person name="Chirak E."/>
            <person name="Safronova V."/>
            <person name="Willems A."/>
        </authorList>
    </citation>
    <scope>NUCLEOTIDE SEQUENCE [LARGE SCALE GENOMIC DNA]</scope>
    <source>
        <strain evidence="14">CCBAU 03422</strain>
    </source>
</reference>
<dbReference type="CDD" id="cd00553">
    <property type="entry name" value="NAD_synthase"/>
    <property type="match status" value="1"/>
</dbReference>
<evidence type="ECO:0000256" key="11">
    <source>
        <dbReference type="SAM" id="Phobius"/>
    </source>
</evidence>
<feature type="domain" description="NAD/GMP synthase" evidence="12">
    <location>
        <begin position="24"/>
        <end position="268"/>
    </location>
</feature>